<dbReference type="GO" id="GO:0032872">
    <property type="term" value="P:regulation of stress-activated MAPK cascade"/>
    <property type="evidence" value="ECO:0007669"/>
    <property type="project" value="UniProtKB-ARBA"/>
</dbReference>
<dbReference type="PROSITE" id="PS50011">
    <property type="entry name" value="PROTEIN_KINASE_DOM"/>
    <property type="match status" value="1"/>
</dbReference>
<comment type="similarity">
    <text evidence="14">Belongs to the protein kinase superfamily. STE Ser/Thr protein kinase family. MAP kinase kinase subfamily.</text>
</comment>
<dbReference type="SUPFAM" id="SSF56112">
    <property type="entry name" value="Protein kinase-like (PK-like)"/>
    <property type="match status" value="1"/>
</dbReference>
<dbReference type="Gene3D" id="3.30.200.20">
    <property type="entry name" value="Phosphorylase Kinase, domain 1"/>
    <property type="match status" value="1"/>
</dbReference>
<dbReference type="GO" id="GO:0005769">
    <property type="term" value="C:early endosome"/>
    <property type="evidence" value="ECO:0007669"/>
    <property type="project" value="UniProtKB-ARBA"/>
</dbReference>
<evidence type="ECO:0000256" key="11">
    <source>
        <dbReference type="ARBA" id="ARBA00023137"/>
    </source>
</evidence>
<dbReference type="GO" id="GO:0005925">
    <property type="term" value="C:focal adhesion"/>
    <property type="evidence" value="ECO:0007669"/>
    <property type="project" value="UniProtKB-ARBA"/>
</dbReference>
<dbReference type="AlphaFoldDB" id="A0AA47P2V1"/>
<evidence type="ECO:0000256" key="16">
    <source>
        <dbReference type="ARBA" id="ARBA00040618"/>
    </source>
</evidence>
<evidence type="ECO:0000256" key="22">
    <source>
        <dbReference type="PROSITE-ProRule" id="PRU10141"/>
    </source>
</evidence>
<dbReference type="EC" id="2.7.12.2" evidence="15"/>
<keyword evidence="6" id="KW-0597">Phosphoprotein</keyword>
<organism evidence="26 27">
    <name type="scientific">Merluccius polli</name>
    <name type="common">Benguela hake</name>
    <name type="synonym">Merluccius cadenati</name>
    <dbReference type="NCBI Taxonomy" id="89951"/>
    <lineage>
        <taxon>Eukaryota</taxon>
        <taxon>Metazoa</taxon>
        <taxon>Chordata</taxon>
        <taxon>Craniata</taxon>
        <taxon>Vertebrata</taxon>
        <taxon>Euteleostomi</taxon>
        <taxon>Actinopterygii</taxon>
        <taxon>Neopterygii</taxon>
        <taxon>Teleostei</taxon>
        <taxon>Neoteleostei</taxon>
        <taxon>Acanthomorphata</taxon>
        <taxon>Zeiogadaria</taxon>
        <taxon>Gadariae</taxon>
        <taxon>Gadiformes</taxon>
        <taxon>Gadoidei</taxon>
        <taxon>Merlucciidae</taxon>
        <taxon>Merluccius</taxon>
    </lineage>
</organism>
<evidence type="ECO:0000256" key="9">
    <source>
        <dbReference type="ARBA" id="ARBA00022777"/>
    </source>
</evidence>
<evidence type="ECO:0000256" key="7">
    <source>
        <dbReference type="ARBA" id="ARBA00022679"/>
    </source>
</evidence>
<evidence type="ECO:0000256" key="23">
    <source>
        <dbReference type="RuleBase" id="RU000304"/>
    </source>
</evidence>
<evidence type="ECO:0000256" key="18">
    <source>
        <dbReference type="ARBA" id="ARBA00042350"/>
    </source>
</evidence>
<dbReference type="GO" id="GO:0005739">
    <property type="term" value="C:mitochondrion"/>
    <property type="evidence" value="ECO:0007669"/>
    <property type="project" value="UniProtKB-ARBA"/>
</dbReference>
<feature type="binding site" evidence="22">
    <location>
        <position position="98"/>
    </location>
    <ligand>
        <name>ATP</name>
        <dbReference type="ChEBI" id="CHEBI:30616"/>
    </ligand>
</feature>
<evidence type="ECO:0000256" key="12">
    <source>
        <dbReference type="ARBA" id="ARBA00023212"/>
    </source>
</evidence>
<feature type="domain" description="Protein kinase" evidence="25">
    <location>
        <begin position="69"/>
        <end position="352"/>
    </location>
</feature>
<dbReference type="FunFam" id="1.10.510.10:FF:000115">
    <property type="entry name" value="Dual specificity mitogen-activated protein kinase kinase 1"/>
    <property type="match status" value="1"/>
</dbReference>
<evidence type="ECO:0000256" key="17">
    <source>
        <dbReference type="ARBA" id="ARBA00042276"/>
    </source>
</evidence>
<evidence type="ECO:0000256" key="3">
    <source>
        <dbReference type="ARBA" id="ARBA00004317"/>
    </source>
</evidence>
<evidence type="ECO:0000256" key="20">
    <source>
        <dbReference type="ARBA" id="ARBA00049299"/>
    </source>
</evidence>
<dbReference type="GO" id="GO:0005634">
    <property type="term" value="C:nucleus"/>
    <property type="evidence" value="ECO:0007669"/>
    <property type="project" value="UniProtKB-SubCell"/>
</dbReference>
<dbReference type="GO" id="GO:0005524">
    <property type="term" value="F:ATP binding"/>
    <property type="evidence" value="ECO:0007669"/>
    <property type="project" value="UniProtKB-UniRule"/>
</dbReference>
<dbReference type="Proteomes" id="UP001174136">
    <property type="component" value="Unassembled WGS sequence"/>
</dbReference>
<gene>
    <name evidence="26" type="primary">MAP2K1</name>
    <name evidence="26" type="ORF">N1851_011089</name>
</gene>
<evidence type="ECO:0000256" key="2">
    <source>
        <dbReference type="ARBA" id="ARBA00004300"/>
    </source>
</evidence>
<dbReference type="PROSITE" id="PS00108">
    <property type="entry name" value="PROTEIN_KINASE_ST"/>
    <property type="match status" value="1"/>
</dbReference>
<evidence type="ECO:0000259" key="25">
    <source>
        <dbReference type="PROSITE" id="PS50011"/>
    </source>
</evidence>
<dbReference type="InterPro" id="IPR050915">
    <property type="entry name" value="MAP_kinase_kinase"/>
</dbReference>
<evidence type="ECO:0000256" key="10">
    <source>
        <dbReference type="ARBA" id="ARBA00022840"/>
    </source>
</evidence>
<evidence type="ECO:0000256" key="4">
    <source>
        <dbReference type="ARBA" id="ARBA00022490"/>
    </source>
</evidence>
<reference evidence="26" key="1">
    <citation type="journal article" date="2023" name="Front. Mar. Sci.">
        <title>A new Merluccius polli reference genome to investigate the effects of global change in West African waters.</title>
        <authorList>
            <person name="Mateo J.L."/>
            <person name="Blanco-Fernandez C."/>
            <person name="Garcia-Vazquez E."/>
            <person name="Machado-Schiaffino G."/>
        </authorList>
    </citation>
    <scope>NUCLEOTIDE SEQUENCE</scope>
    <source>
        <strain evidence="26">C29</strain>
        <tissue evidence="26">Fin</tissue>
    </source>
</reference>
<dbReference type="GO" id="GO:2000641">
    <property type="term" value="P:regulation of early endosome to late endosome transport"/>
    <property type="evidence" value="ECO:0007669"/>
    <property type="project" value="UniProtKB-ARBA"/>
</dbReference>
<evidence type="ECO:0000313" key="26">
    <source>
        <dbReference type="EMBL" id="KAK0148566.1"/>
    </source>
</evidence>
<dbReference type="GO" id="GO:0004708">
    <property type="term" value="F:MAP kinase kinase activity"/>
    <property type="evidence" value="ECO:0007669"/>
    <property type="project" value="UniProtKB-EC"/>
</dbReference>
<dbReference type="GO" id="GO:0005829">
    <property type="term" value="C:cytosol"/>
    <property type="evidence" value="ECO:0007669"/>
    <property type="project" value="UniProtKB-ARBA"/>
</dbReference>
<dbReference type="CDD" id="cd06615">
    <property type="entry name" value="PKc_MEK"/>
    <property type="match status" value="1"/>
</dbReference>
<dbReference type="InterPro" id="IPR000719">
    <property type="entry name" value="Prot_kinase_dom"/>
</dbReference>
<keyword evidence="11" id="KW-0829">Tyrosine-protein kinase</keyword>
<dbReference type="InterPro" id="IPR011009">
    <property type="entry name" value="Kinase-like_dom_sf"/>
</dbReference>
<dbReference type="FunFam" id="3.30.200.20:FF:000100">
    <property type="entry name" value="Dual specificity mitogen-activated protein kinase kinase 1"/>
    <property type="match status" value="1"/>
</dbReference>
<comment type="caution">
    <text evidence="26">The sequence shown here is derived from an EMBL/GenBank/DDBJ whole genome shotgun (WGS) entry which is preliminary data.</text>
</comment>
<dbReference type="EMBL" id="JAOPHQ010002010">
    <property type="protein sequence ID" value="KAK0148566.1"/>
    <property type="molecule type" value="Genomic_DNA"/>
</dbReference>
<evidence type="ECO:0000256" key="21">
    <source>
        <dbReference type="ARBA" id="ARBA00051693"/>
    </source>
</evidence>
<evidence type="ECO:0000256" key="24">
    <source>
        <dbReference type="SAM" id="MobiDB-lite"/>
    </source>
</evidence>
<keyword evidence="9 26" id="KW-0418">Kinase</keyword>
<keyword evidence="8 22" id="KW-0547">Nucleotide-binding</keyword>
<dbReference type="SMART" id="SM00220">
    <property type="entry name" value="S_TKc"/>
    <property type="match status" value="1"/>
</dbReference>
<keyword evidence="12" id="KW-0206">Cytoskeleton</keyword>
<evidence type="ECO:0000256" key="14">
    <source>
        <dbReference type="ARBA" id="ARBA00038035"/>
    </source>
</evidence>
<dbReference type="PANTHER" id="PTHR47448">
    <property type="entry name" value="DUAL SPECIFICITY MITOGEN-ACTIVATED PROTEIN KINASE KINASE DSOR1-LIKE PROTEIN"/>
    <property type="match status" value="1"/>
</dbReference>
<dbReference type="InterPro" id="IPR008271">
    <property type="entry name" value="Ser/Thr_kinase_AS"/>
</dbReference>
<dbReference type="PANTHER" id="PTHR47448:SF2">
    <property type="entry name" value="MITOGEN-ACTIVATED PROTEIN KINASE KINASE 1"/>
    <property type="match status" value="1"/>
</dbReference>
<evidence type="ECO:0000256" key="1">
    <source>
        <dbReference type="ARBA" id="ARBA00004123"/>
    </source>
</evidence>
<evidence type="ECO:0000256" key="13">
    <source>
        <dbReference type="ARBA" id="ARBA00023242"/>
    </source>
</evidence>
<dbReference type="GO" id="GO:0004674">
    <property type="term" value="F:protein serine/threonine kinase activity"/>
    <property type="evidence" value="ECO:0007669"/>
    <property type="project" value="UniProtKB-KW"/>
</dbReference>
<keyword evidence="5 23" id="KW-0723">Serine/threonine-protein kinase</keyword>
<dbReference type="GO" id="GO:0004713">
    <property type="term" value="F:protein tyrosine kinase activity"/>
    <property type="evidence" value="ECO:0007669"/>
    <property type="project" value="UniProtKB-KW"/>
</dbReference>
<evidence type="ECO:0000256" key="19">
    <source>
        <dbReference type="ARBA" id="ARBA00049014"/>
    </source>
</evidence>
<name>A0AA47P2V1_MERPO</name>
<dbReference type="GO" id="GO:0005813">
    <property type="term" value="C:centrosome"/>
    <property type="evidence" value="ECO:0007669"/>
    <property type="project" value="UniProtKB-SubCell"/>
</dbReference>
<protein>
    <recommendedName>
        <fullName evidence="16">Dual specificity mitogen-activated protein kinase kinase 1</fullName>
        <ecNumber evidence="15">2.7.12.2</ecNumber>
    </recommendedName>
    <alternativeName>
        <fullName evidence="18">ERK activator kinase 1</fullName>
    </alternativeName>
    <alternativeName>
        <fullName evidence="17">MAPK/ERK kinase 1</fullName>
    </alternativeName>
</protein>
<dbReference type="InterPro" id="IPR017441">
    <property type="entry name" value="Protein_kinase_ATP_BS"/>
</dbReference>
<dbReference type="PROSITE" id="PS00107">
    <property type="entry name" value="PROTEIN_KINASE_ATP"/>
    <property type="match status" value="1"/>
</dbReference>
<evidence type="ECO:0000256" key="6">
    <source>
        <dbReference type="ARBA" id="ARBA00022553"/>
    </source>
</evidence>
<dbReference type="GO" id="GO:0090170">
    <property type="term" value="P:regulation of Golgi inheritance"/>
    <property type="evidence" value="ECO:0007669"/>
    <property type="project" value="UniProtKB-ARBA"/>
</dbReference>
<accession>A0AA47P2V1</accession>
<keyword evidence="13" id="KW-0539">Nucleus</keyword>
<dbReference type="Pfam" id="PF00069">
    <property type="entry name" value="Pkinase"/>
    <property type="match status" value="1"/>
</dbReference>
<evidence type="ECO:0000256" key="15">
    <source>
        <dbReference type="ARBA" id="ARBA00038999"/>
    </source>
</evidence>
<sequence length="384" mass="42688">MQKRKKPEPIQLNPIPDGKTINGSGASETNLESLQKKLEELELDEQQRKRLEAFLTQKQKVGELKDDDFEKICELGAGNGGVVFKVSHRPSGLIMARKLIHLEIKPAIRNQIIRELQVLHECNSPYIVGFYGAFYSDGEISICMENMDGGSLDQSLKKAGKIPEQFLGKVIKGLSYLREKHKIMHRDVKPSNILVNSRGEIKLCDFGVSGQLIDSMANSFVGTRSYMSPERLQGTHYSVQSDIWSMGLSLVEMAIGRFPIPPPDSRELEQIFGCPMEGEATAGDCSARPRPPGRPADLPMAIFELLDYIVNEPPPKLPGVFGSEFQDFVNKCLIKNPAERADLKQLMVHPFIKESEAEEVDFAGWLCNTIGLNQPVTPTHSAGV</sequence>
<keyword evidence="10 22" id="KW-0067">ATP-binding</keyword>
<comment type="catalytic activity">
    <reaction evidence="19">
        <text>L-seryl-[protein] + ATP = O-phospho-L-seryl-[protein] + ADP + H(+)</text>
        <dbReference type="Rhea" id="RHEA:17989"/>
        <dbReference type="Rhea" id="RHEA-COMP:9863"/>
        <dbReference type="Rhea" id="RHEA-COMP:11604"/>
        <dbReference type="ChEBI" id="CHEBI:15378"/>
        <dbReference type="ChEBI" id="CHEBI:29999"/>
        <dbReference type="ChEBI" id="CHEBI:30616"/>
        <dbReference type="ChEBI" id="CHEBI:83421"/>
        <dbReference type="ChEBI" id="CHEBI:456216"/>
        <dbReference type="EC" id="2.7.12.2"/>
    </reaction>
</comment>
<evidence type="ECO:0000256" key="5">
    <source>
        <dbReference type="ARBA" id="ARBA00022527"/>
    </source>
</evidence>
<comment type="catalytic activity">
    <reaction evidence="20">
        <text>L-threonyl-[protein] + ATP = O-phospho-L-threonyl-[protein] + ADP + H(+)</text>
        <dbReference type="Rhea" id="RHEA:46608"/>
        <dbReference type="Rhea" id="RHEA-COMP:11060"/>
        <dbReference type="Rhea" id="RHEA-COMP:11605"/>
        <dbReference type="ChEBI" id="CHEBI:15378"/>
        <dbReference type="ChEBI" id="CHEBI:30013"/>
        <dbReference type="ChEBI" id="CHEBI:30616"/>
        <dbReference type="ChEBI" id="CHEBI:61977"/>
        <dbReference type="ChEBI" id="CHEBI:456216"/>
        <dbReference type="EC" id="2.7.12.2"/>
    </reaction>
</comment>
<keyword evidence="7" id="KW-0808">Transferase</keyword>
<dbReference type="Gene3D" id="1.10.510.10">
    <property type="entry name" value="Transferase(Phosphotransferase) domain 1"/>
    <property type="match status" value="1"/>
</dbReference>
<keyword evidence="4" id="KW-0963">Cytoplasm</keyword>
<comment type="catalytic activity">
    <reaction evidence="21">
        <text>L-tyrosyl-[protein] + ATP = O-phospho-L-tyrosyl-[protein] + ADP + H(+)</text>
        <dbReference type="Rhea" id="RHEA:10596"/>
        <dbReference type="Rhea" id="RHEA-COMP:10136"/>
        <dbReference type="Rhea" id="RHEA-COMP:20101"/>
        <dbReference type="ChEBI" id="CHEBI:15378"/>
        <dbReference type="ChEBI" id="CHEBI:30616"/>
        <dbReference type="ChEBI" id="CHEBI:46858"/>
        <dbReference type="ChEBI" id="CHEBI:61978"/>
        <dbReference type="ChEBI" id="CHEBI:456216"/>
        <dbReference type="EC" id="2.7.12.2"/>
    </reaction>
</comment>
<feature type="region of interest" description="Disordered" evidence="24">
    <location>
        <begin position="1"/>
        <end position="29"/>
    </location>
</feature>
<proteinExistence type="inferred from homology"/>
<comment type="subcellular location">
    <subcellularLocation>
        <location evidence="2">Cytoplasm</location>
        <location evidence="2">Cytoskeleton</location>
        <location evidence="2">Microtubule organizing center</location>
        <location evidence="2">Centrosome</location>
    </subcellularLocation>
    <subcellularLocation>
        <location evidence="3">Cytoplasm</location>
        <location evidence="3">Cytoskeleton</location>
        <location evidence="3">Microtubule organizing center</location>
        <location evidence="3">Spindle pole body</location>
    </subcellularLocation>
    <subcellularLocation>
        <location evidence="1">Nucleus</location>
    </subcellularLocation>
</comment>
<evidence type="ECO:0000313" key="27">
    <source>
        <dbReference type="Proteomes" id="UP001174136"/>
    </source>
</evidence>
<keyword evidence="27" id="KW-1185">Reference proteome</keyword>
<dbReference type="GO" id="GO:0005770">
    <property type="term" value="C:late endosome"/>
    <property type="evidence" value="ECO:0007669"/>
    <property type="project" value="UniProtKB-ARBA"/>
</dbReference>
<evidence type="ECO:0000256" key="8">
    <source>
        <dbReference type="ARBA" id="ARBA00022741"/>
    </source>
</evidence>